<evidence type="ECO:0000313" key="2">
    <source>
        <dbReference type="EMBL" id="MCG5077871.1"/>
    </source>
</evidence>
<dbReference type="Gene3D" id="3.40.47.10">
    <property type="match status" value="1"/>
</dbReference>
<gene>
    <name evidence="2" type="ORF">L5014_31780</name>
</gene>
<dbReference type="Pfam" id="PF22691">
    <property type="entry name" value="Thiolase_C_1"/>
    <property type="match status" value="1"/>
</dbReference>
<proteinExistence type="predicted"/>
<dbReference type="GO" id="GO:0003988">
    <property type="term" value="F:acetyl-CoA C-acyltransferase activity"/>
    <property type="evidence" value="ECO:0007669"/>
    <property type="project" value="UniProtKB-ARBA"/>
</dbReference>
<sequence>MQSDFDGAAVVCGVEVPYRRQAPEHTTGDLLAQAFALALEQSGFDAREVDGVGVASFTLAPDHAIDMAWRLGISPRWCMDDCHGGASAINMLQHAIRAVQHGDASVIVLLSGDRFEAADFRQLIEHYNLTTRTYLRPLENGGPNSLFAMLTQRHARRYGLQARDYSALCVAQREWAGLNPDAVYRTPLTLDEYLAAPRVADPLGRFDCVPVVCGANAIVVARADLVKTRSEAANAPLHVRALQCRYNPDHQMGDGLETGLAALAGTLWTQAEAAPADIDVISVYDDYPVMSLIQLADLGFAPDGDLRALIARIASRELPVNTSGGQLSAGQAGAAGGMHGLVEAIRQLQGAAGARQVREARLALVSGYGMVQYRYGMCANAVVLERRQA</sequence>
<evidence type="ECO:0000259" key="1">
    <source>
        <dbReference type="Pfam" id="PF22691"/>
    </source>
</evidence>
<dbReference type="CDD" id="cd00829">
    <property type="entry name" value="SCP-x_thiolase"/>
    <property type="match status" value="1"/>
</dbReference>
<dbReference type="PIRSF" id="PIRSF000429">
    <property type="entry name" value="Ac-CoA_Ac_transf"/>
    <property type="match status" value="1"/>
</dbReference>
<dbReference type="AlphaFoldDB" id="A0A9X2A1E0"/>
<dbReference type="EMBL" id="JAKLJA010000044">
    <property type="protein sequence ID" value="MCG5077871.1"/>
    <property type="molecule type" value="Genomic_DNA"/>
</dbReference>
<dbReference type="SUPFAM" id="SSF53901">
    <property type="entry name" value="Thiolase-like"/>
    <property type="match status" value="2"/>
</dbReference>
<feature type="domain" description="Thiolase C-terminal" evidence="1">
    <location>
        <begin position="250"/>
        <end position="371"/>
    </location>
</feature>
<dbReference type="PANTHER" id="PTHR42870:SF1">
    <property type="entry name" value="NON-SPECIFIC LIPID-TRANSFER PROTEIN-LIKE 2"/>
    <property type="match status" value="1"/>
</dbReference>
<comment type="caution">
    <text evidence="2">The sequence shown here is derived from an EMBL/GenBank/DDBJ whole genome shotgun (WGS) entry which is preliminary data.</text>
</comment>
<dbReference type="PANTHER" id="PTHR42870">
    <property type="entry name" value="ACETYL-COA C-ACETYLTRANSFERASE"/>
    <property type="match status" value="1"/>
</dbReference>
<dbReference type="RefSeq" id="WP_238467764.1">
    <property type="nucleotide sequence ID" value="NZ_JAKLJA010000044.1"/>
</dbReference>
<accession>A0A9X2A1E0</accession>
<protein>
    <submittedName>
        <fullName evidence="2">Thiolase family protein</fullName>
    </submittedName>
</protein>
<name>A0A9X2A1E0_9BURK</name>
<organism evidence="2 3">
    <name type="scientific">Paraburkholderia tagetis</name>
    <dbReference type="NCBI Taxonomy" id="2913261"/>
    <lineage>
        <taxon>Bacteria</taxon>
        <taxon>Pseudomonadati</taxon>
        <taxon>Pseudomonadota</taxon>
        <taxon>Betaproteobacteria</taxon>
        <taxon>Burkholderiales</taxon>
        <taxon>Burkholderiaceae</taxon>
        <taxon>Paraburkholderia</taxon>
    </lineage>
</organism>
<dbReference type="InterPro" id="IPR016039">
    <property type="entry name" value="Thiolase-like"/>
</dbReference>
<dbReference type="Proteomes" id="UP001139308">
    <property type="component" value="Unassembled WGS sequence"/>
</dbReference>
<keyword evidence="3" id="KW-1185">Reference proteome</keyword>
<dbReference type="InterPro" id="IPR002155">
    <property type="entry name" value="Thiolase"/>
</dbReference>
<dbReference type="InterPro" id="IPR055140">
    <property type="entry name" value="Thiolase_C_2"/>
</dbReference>
<reference evidence="2" key="1">
    <citation type="submission" date="2022-01" db="EMBL/GenBank/DDBJ databases">
        <title>Genome sequence and assembly of Parabukholderia sp. RG36.</title>
        <authorList>
            <person name="Chhetri G."/>
        </authorList>
    </citation>
    <scope>NUCLEOTIDE SEQUENCE</scope>
    <source>
        <strain evidence="2">RG36</strain>
    </source>
</reference>
<evidence type="ECO:0000313" key="3">
    <source>
        <dbReference type="Proteomes" id="UP001139308"/>
    </source>
</evidence>